<evidence type="ECO:0000256" key="6">
    <source>
        <dbReference type="RuleBase" id="RU003968"/>
    </source>
</evidence>
<dbReference type="PANTHER" id="PTHR11552">
    <property type="entry name" value="GLUCOSE-METHANOL-CHOLINE GMC OXIDOREDUCTASE"/>
    <property type="match status" value="1"/>
</dbReference>
<evidence type="ECO:0000256" key="5">
    <source>
        <dbReference type="PIRSR" id="PIRSR000137-2"/>
    </source>
</evidence>
<reference evidence="10 11" key="1">
    <citation type="submission" date="2019-01" db="EMBL/GenBank/DDBJ databases">
        <title>Genomic insights into a novel species Rhodoferax sp.</title>
        <authorList>
            <person name="Jin L."/>
        </authorList>
    </citation>
    <scope>NUCLEOTIDE SEQUENCE [LARGE SCALE GENOMIC DNA]</scope>
    <source>
        <strain evidence="10 11">CHu59-6-5</strain>
    </source>
</reference>
<evidence type="ECO:0000256" key="4">
    <source>
        <dbReference type="ARBA" id="ARBA00022827"/>
    </source>
</evidence>
<dbReference type="InterPro" id="IPR000172">
    <property type="entry name" value="GMC_OxRdtase_N"/>
</dbReference>
<dbReference type="InterPro" id="IPR007867">
    <property type="entry name" value="GMC_OxRtase_C"/>
</dbReference>
<comment type="similarity">
    <text evidence="2 6">Belongs to the GMC oxidoreductase family.</text>
</comment>
<feature type="domain" description="Glucose-methanol-choline oxidoreductase N-terminal" evidence="9">
    <location>
        <begin position="256"/>
        <end position="270"/>
    </location>
</feature>
<dbReference type="KEGG" id="rhf:EUB48_16095"/>
<evidence type="ECO:0000313" key="11">
    <source>
        <dbReference type="Proteomes" id="UP000316798"/>
    </source>
</evidence>
<dbReference type="AlphaFoldDB" id="A0A515DHG6"/>
<feature type="binding site" evidence="5">
    <location>
        <begin position="94"/>
        <end position="97"/>
    </location>
    <ligand>
        <name>FAD</name>
        <dbReference type="ChEBI" id="CHEBI:57692"/>
    </ligand>
</feature>
<evidence type="ECO:0000259" key="8">
    <source>
        <dbReference type="PROSITE" id="PS00623"/>
    </source>
</evidence>
<comment type="cofactor">
    <cofactor evidence="1 5">
        <name>FAD</name>
        <dbReference type="ChEBI" id="CHEBI:57692"/>
    </cofactor>
</comment>
<evidence type="ECO:0000256" key="2">
    <source>
        <dbReference type="ARBA" id="ARBA00010790"/>
    </source>
</evidence>
<dbReference type="SUPFAM" id="SSF51905">
    <property type="entry name" value="FAD/NAD(P)-binding domain"/>
    <property type="match status" value="1"/>
</dbReference>
<evidence type="ECO:0000256" key="7">
    <source>
        <dbReference type="SAM" id="MobiDB-lite"/>
    </source>
</evidence>
<evidence type="ECO:0000259" key="9">
    <source>
        <dbReference type="PROSITE" id="PS00624"/>
    </source>
</evidence>
<keyword evidence="4 5" id="KW-0274">FAD</keyword>
<dbReference type="PANTHER" id="PTHR11552:SF147">
    <property type="entry name" value="CHOLINE DEHYDROGENASE, MITOCHONDRIAL"/>
    <property type="match status" value="1"/>
</dbReference>
<evidence type="ECO:0000256" key="1">
    <source>
        <dbReference type="ARBA" id="ARBA00001974"/>
    </source>
</evidence>
<dbReference type="Gene3D" id="3.30.560.10">
    <property type="entry name" value="Glucose Oxidase, domain 3"/>
    <property type="match status" value="1"/>
</dbReference>
<dbReference type="GO" id="GO:0050660">
    <property type="term" value="F:flavin adenine dinucleotide binding"/>
    <property type="evidence" value="ECO:0007669"/>
    <property type="project" value="InterPro"/>
</dbReference>
<proteinExistence type="inferred from homology"/>
<keyword evidence="11" id="KW-1185">Reference proteome</keyword>
<dbReference type="Proteomes" id="UP000316798">
    <property type="component" value="Chromosome"/>
</dbReference>
<dbReference type="PROSITE" id="PS00623">
    <property type="entry name" value="GMC_OXRED_1"/>
    <property type="match status" value="1"/>
</dbReference>
<evidence type="ECO:0000313" key="10">
    <source>
        <dbReference type="EMBL" id="QDL39845.1"/>
    </source>
</evidence>
<dbReference type="PROSITE" id="PS00624">
    <property type="entry name" value="GMC_OXRED_2"/>
    <property type="match status" value="1"/>
</dbReference>
<dbReference type="Pfam" id="PF00732">
    <property type="entry name" value="GMC_oxred_N"/>
    <property type="match status" value="1"/>
</dbReference>
<accession>A0A515DHG6</accession>
<dbReference type="EMBL" id="CP035503">
    <property type="protein sequence ID" value="QDL39845.1"/>
    <property type="molecule type" value="Genomic_DNA"/>
</dbReference>
<name>A0A515DHG6_9BURK</name>
<gene>
    <name evidence="10" type="ORF">EUB48_16095</name>
</gene>
<dbReference type="Pfam" id="PF05199">
    <property type="entry name" value="GMC_oxred_C"/>
    <property type="match status" value="1"/>
</dbReference>
<dbReference type="InterPro" id="IPR012132">
    <property type="entry name" value="GMC_OxRdtase"/>
</dbReference>
<feature type="domain" description="Glucose-methanol-choline oxidoreductase N-terminal" evidence="8">
    <location>
        <begin position="84"/>
        <end position="107"/>
    </location>
</feature>
<dbReference type="PIRSF" id="PIRSF000137">
    <property type="entry name" value="Alcohol_oxidase"/>
    <property type="match status" value="1"/>
</dbReference>
<feature type="region of interest" description="Disordered" evidence="7">
    <location>
        <begin position="539"/>
        <end position="562"/>
    </location>
</feature>
<protein>
    <submittedName>
        <fullName evidence="10">Choline dehydrogenase</fullName>
    </submittedName>
</protein>
<organism evidence="10 11">
    <name type="scientific">Rhodoferax sediminis</name>
    <dbReference type="NCBI Taxonomy" id="2509614"/>
    <lineage>
        <taxon>Bacteria</taxon>
        <taxon>Pseudomonadati</taxon>
        <taxon>Pseudomonadota</taxon>
        <taxon>Betaproteobacteria</taxon>
        <taxon>Burkholderiales</taxon>
        <taxon>Comamonadaceae</taxon>
        <taxon>Rhodoferax</taxon>
    </lineage>
</organism>
<dbReference type="OrthoDB" id="9785276at2"/>
<sequence length="562" mass="61886">MQAEIYDFIVIGSGSAGGVLASRLIENGKCKVLCLEAGTKDECYIFTRPPPGLQFLVDNPVVDWRYESKPDPSHGNRRLAVPRGKMLGGSSSINAIVYNRGQKLNYDTWSQLGCKGWGYQDVLPYLKKLESTEIGSDEYRGRNGPIKVTQSKKLSSFYDLFIESAGATGIPFNPDYSGASQEGVAMAQMTARRGERQSTATSYVQPARKRPNLTILTGAEATALILEGKRCMGVRFRRNGTMHEARAAREVIVSAGTANTPKLLELSGIGNPDVLRHHGIQVAHELKGVGENLRDHYAAVMKWRFNKPGISLAKKGRGWRLGVEILRWVLLRKGLIAQGHGSIRVFARSRPGLKKPDVMMVVSPYIVELKAGKGRRMSDVEGFFMYTHVQRTESTGSIHIRSTDPFAAPTIKYRFLDTEYDRRTAVAAIRRARDIAAAAPVRDVIAKEIAPGGSMQSEEDILHYLRETGQTTQHMVGTCKMGNDSMAVVDERLRVHGITGLRVADAFVMPTMISGNTSVPCTMIGEKCADTVLADAERRSMEPVQIRQRTSGRRSFKGTGGH</sequence>
<dbReference type="GO" id="GO:0016614">
    <property type="term" value="F:oxidoreductase activity, acting on CH-OH group of donors"/>
    <property type="evidence" value="ECO:0007669"/>
    <property type="project" value="InterPro"/>
</dbReference>
<dbReference type="InterPro" id="IPR036188">
    <property type="entry name" value="FAD/NAD-bd_sf"/>
</dbReference>
<evidence type="ECO:0000256" key="3">
    <source>
        <dbReference type="ARBA" id="ARBA00022630"/>
    </source>
</evidence>
<keyword evidence="3 6" id="KW-0285">Flavoprotein</keyword>
<dbReference type="Gene3D" id="3.50.50.60">
    <property type="entry name" value="FAD/NAD(P)-binding domain"/>
    <property type="match status" value="1"/>
</dbReference>
<dbReference type="SUPFAM" id="SSF54373">
    <property type="entry name" value="FAD-linked reductases, C-terminal domain"/>
    <property type="match status" value="1"/>
</dbReference>